<keyword evidence="1" id="KW-0479">Metal-binding</keyword>
<dbReference type="GO" id="GO:0005524">
    <property type="term" value="F:ATP binding"/>
    <property type="evidence" value="ECO:0007669"/>
    <property type="project" value="UniProtKB-UniRule"/>
</dbReference>
<dbReference type="PANTHER" id="PTHR43210:SF5">
    <property type="entry name" value="DETHIOBIOTIN SYNTHETASE"/>
    <property type="match status" value="1"/>
</dbReference>
<evidence type="ECO:0000256" key="1">
    <source>
        <dbReference type="HAMAP-Rule" id="MF_00336"/>
    </source>
</evidence>
<dbReference type="Gene3D" id="3.40.50.300">
    <property type="entry name" value="P-loop containing nucleotide triphosphate hydrolases"/>
    <property type="match status" value="1"/>
</dbReference>
<keyword evidence="1" id="KW-0547">Nucleotide-binding</keyword>
<keyword evidence="1" id="KW-0093">Biotin biosynthesis</keyword>
<comment type="subunit">
    <text evidence="1">Homodimer.</text>
</comment>
<dbReference type="InterPro" id="IPR004472">
    <property type="entry name" value="DTB_synth_BioD"/>
</dbReference>
<comment type="caution">
    <text evidence="1">Lacks conserved residue(s) required for the propagation of feature annotation.</text>
</comment>
<dbReference type="GO" id="GO:0000287">
    <property type="term" value="F:magnesium ion binding"/>
    <property type="evidence" value="ECO:0007669"/>
    <property type="project" value="UniProtKB-UniRule"/>
</dbReference>
<keyword evidence="1" id="KW-0436">Ligase</keyword>
<comment type="function">
    <text evidence="1">Catalyzes a mechanistically unusual reaction, the ATP-dependent insertion of CO2 between the N7 and N8 nitrogen atoms of 7,8-diaminopelargonic acid (DAPA, also called 7,8-diammoniononanoate) to form a ureido ring.</text>
</comment>
<feature type="binding site" evidence="1">
    <location>
        <begin position="27"/>
        <end position="32"/>
    </location>
    <ligand>
        <name>ATP</name>
        <dbReference type="ChEBI" id="CHEBI:30616"/>
    </ligand>
</feature>
<dbReference type="SUPFAM" id="SSF52540">
    <property type="entry name" value="P-loop containing nucleoside triphosphate hydrolases"/>
    <property type="match status" value="1"/>
</dbReference>
<dbReference type="Pfam" id="PF13500">
    <property type="entry name" value="AAA_26"/>
    <property type="match status" value="1"/>
</dbReference>
<feature type="binding site" evidence="1">
    <location>
        <position position="31"/>
    </location>
    <ligand>
        <name>Mg(2+)</name>
        <dbReference type="ChEBI" id="CHEBI:18420"/>
    </ligand>
</feature>
<sequence>MTDLFEGSTVIPVPLTGPVVVTGTDTGVGKTIVTAAIAATATAAGLSVAVVKPAQTGTADGDEPDARTVARLAEPASVRTLAEYPDPLAPLAAARVAGEDALTAVMAQLAIRGAAENHDLTLIEGAGGLLVPMGEGGWTVLDLAAALDATAVVVARAGLGTLNHTALTLEALARRGVPALVVLGAWPADPELVHRTNLFDLPGELAGAVPDGAGALAPELFRREAPHWLADRLHGRFDPVAFRSHSK</sequence>
<reference evidence="2" key="1">
    <citation type="journal article" date="2014" name="Int. J. Syst. Evol. Microbiol.">
        <title>Complete genome sequence of Corynebacterium casei LMG S-19264T (=DSM 44701T), isolated from a smear-ripened cheese.</title>
        <authorList>
            <consortium name="US DOE Joint Genome Institute (JGI-PGF)"/>
            <person name="Walter F."/>
            <person name="Albersmeier A."/>
            <person name="Kalinowski J."/>
            <person name="Ruckert C."/>
        </authorList>
    </citation>
    <scope>NUCLEOTIDE SEQUENCE</scope>
    <source>
        <strain evidence="2">JCM 19831</strain>
    </source>
</reference>
<dbReference type="NCBIfam" id="TIGR00347">
    <property type="entry name" value="bioD"/>
    <property type="match status" value="1"/>
</dbReference>
<dbReference type="HAMAP" id="MF_00336">
    <property type="entry name" value="BioD"/>
    <property type="match status" value="1"/>
</dbReference>
<keyword evidence="1" id="KW-0963">Cytoplasm</keyword>
<comment type="catalytic activity">
    <reaction evidence="1">
        <text>(7R,8S)-7,8-diammoniononanoate + CO2 + ATP = (4R,5S)-dethiobiotin + ADP + phosphate + 3 H(+)</text>
        <dbReference type="Rhea" id="RHEA:15805"/>
        <dbReference type="ChEBI" id="CHEBI:15378"/>
        <dbReference type="ChEBI" id="CHEBI:16526"/>
        <dbReference type="ChEBI" id="CHEBI:30616"/>
        <dbReference type="ChEBI" id="CHEBI:43474"/>
        <dbReference type="ChEBI" id="CHEBI:149469"/>
        <dbReference type="ChEBI" id="CHEBI:149473"/>
        <dbReference type="ChEBI" id="CHEBI:456216"/>
        <dbReference type="EC" id="6.3.3.3"/>
    </reaction>
</comment>
<feature type="binding site" evidence="1">
    <location>
        <begin position="210"/>
        <end position="212"/>
    </location>
    <ligand>
        <name>ATP</name>
        <dbReference type="ChEBI" id="CHEBI:30616"/>
    </ligand>
</feature>
<dbReference type="RefSeq" id="WP_229835833.1">
    <property type="nucleotide sequence ID" value="NZ_BMPI01000026.1"/>
</dbReference>
<proteinExistence type="inferred from homology"/>
<dbReference type="GO" id="GO:0005829">
    <property type="term" value="C:cytosol"/>
    <property type="evidence" value="ECO:0007669"/>
    <property type="project" value="TreeGrafter"/>
</dbReference>
<evidence type="ECO:0000313" key="3">
    <source>
        <dbReference type="Proteomes" id="UP000642070"/>
    </source>
</evidence>
<comment type="cofactor">
    <cofactor evidence="1">
        <name>Mg(2+)</name>
        <dbReference type="ChEBI" id="CHEBI:18420"/>
    </cofactor>
</comment>
<comment type="similarity">
    <text evidence="1">Belongs to the dethiobiotin synthetase family.</text>
</comment>
<feature type="binding site" evidence="1">
    <location>
        <position position="124"/>
    </location>
    <ligand>
        <name>Mg(2+)</name>
        <dbReference type="ChEBI" id="CHEBI:18420"/>
    </ligand>
</feature>
<comment type="caution">
    <text evidence="2">The sequence shown here is derived from an EMBL/GenBank/DDBJ whole genome shotgun (WGS) entry which is preliminary data.</text>
</comment>
<protein>
    <recommendedName>
        <fullName evidence="1">ATP-dependent dethiobiotin synthetase BioD</fullName>
        <ecNumber evidence="1">6.3.3.3</ecNumber>
    </recommendedName>
    <alternativeName>
        <fullName evidence="1">DTB synthetase</fullName>
        <shortName evidence="1">DTBS</shortName>
    </alternativeName>
    <alternativeName>
        <fullName evidence="1">Dethiobiotin synthase</fullName>
    </alternativeName>
</protein>
<comment type="pathway">
    <text evidence="1">Cofactor biosynthesis; biotin biosynthesis; biotin from 7,8-diaminononanoate: step 1/2.</text>
</comment>
<name>A0A917TYB2_9ACTN</name>
<feature type="active site" evidence="1">
    <location>
        <position position="52"/>
    </location>
</feature>
<dbReference type="InterPro" id="IPR027417">
    <property type="entry name" value="P-loop_NTPase"/>
</dbReference>
<comment type="subcellular location">
    <subcellularLocation>
        <location evidence="1">Cytoplasm</location>
    </subcellularLocation>
</comment>
<keyword evidence="1" id="KW-0460">Magnesium</keyword>
<dbReference type="GO" id="GO:0004141">
    <property type="term" value="F:dethiobiotin synthase activity"/>
    <property type="evidence" value="ECO:0007669"/>
    <property type="project" value="UniProtKB-UniRule"/>
</dbReference>
<dbReference type="EMBL" id="BMPI01000026">
    <property type="protein sequence ID" value="GGM43626.1"/>
    <property type="molecule type" value="Genomic_DNA"/>
</dbReference>
<keyword evidence="3" id="KW-1185">Reference proteome</keyword>
<keyword evidence="1" id="KW-0067">ATP-binding</keyword>
<reference evidence="2" key="2">
    <citation type="submission" date="2020-09" db="EMBL/GenBank/DDBJ databases">
        <authorList>
            <person name="Sun Q."/>
            <person name="Ohkuma M."/>
        </authorList>
    </citation>
    <scope>NUCLEOTIDE SEQUENCE</scope>
    <source>
        <strain evidence="2">JCM 19831</strain>
    </source>
</reference>
<accession>A0A917TYB2</accession>
<organism evidence="2 3">
    <name type="scientific">Dactylosporangium sucinum</name>
    <dbReference type="NCBI Taxonomy" id="1424081"/>
    <lineage>
        <taxon>Bacteria</taxon>
        <taxon>Bacillati</taxon>
        <taxon>Actinomycetota</taxon>
        <taxon>Actinomycetes</taxon>
        <taxon>Micromonosporales</taxon>
        <taxon>Micromonosporaceae</taxon>
        <taxon>Dactylosporangium</taxon>
    </lineage>
</organism>
<dbReference type="Proteomes" id="UP000642070">
    <property type="component" value="Unassembled WGS sequence"/>
</dbReference>
<dbReference type="AlphaFoldDB" id="A0A917TYB2"/>
<feature type="binding site" evidence="1">
    <location>
        <position position="65"/>
    </location>
    <ligand>
        <name>ATP</name>
        <dbReference type="ChEBI" id="CHEBI:30616"/>
    </ligand>
</feature>
<gene>
    <name evidence="1 2" type="primary">bioD</name>
    <name evidence="2" type="ORF">GCM10007977_051440</name>
</gene>
<feature type="binding site" evidence="1">
    <location>
        <position position="65"/>
    </location>
    <ligand>
        <name>Mg(2+)</name>
        <dbReference type="ChEBI" id="CHEBI:18420"/>
    </ligand>
</feature>
<feature type="binding site" evidence="1">
    <location>
        <begin position="124"/>
        <end position="127"/>
    </location>
    <ligand>
        <name>ATP</name>
        <dbReference type="ChEBI" id="CHEBI:30616"/>
    </ligand>
</feature>
<dbReference type="EC" id="6.3.3.3" evidence="1"/>
<evidence type="ECO:0000313" key="2">
    <source>
        <dbReference type="EMBL" id="GGM43626.1"/>
    </source>
</evidence>
<feature type="binding site" evidence="1">
    <location>
        <position position="56"/>
    </location>
    <ligand>
        <name>substrate</name>
    </ligand>
</feature>
<dbReference type="GO" id="GO:0009102">
    <property type="term" value="P:biotin biosynthetic process"/>
    <property type="evidence" value="ECO:0007669"/>
    <property type="project" value="UniProtKB-UniRule"/>
</dbReference>
<dbReference type="CDD" id="cd03109">
    <property type="entry name" value="DTBS"/>
    <property type="match status" value="1"/>
</dbReference>
<dbReference type="PANTHER" id="PTHR43210">
    <property type="entry name" value="DETHIOBIOTIN SYNTHETASE"/>
    <property type="match status" value="1"/>
</dbReference>